<name>A0A0A8E6F5_9GAMM</name>
<proteinExistence type="predicted"/>
<organism evidence="1 2">
    <name type="scientific">Allofrancisella guangzhouensis</name>
    <dbReference type="NCBI Taxonomy" id="594679"/>
    <lineage>
        <taxon>Bacteria</taxon>
        <taxon>Pseudomonadati</taxon>
        <taxon>Pseudomonadota</taxon>
        <taxon>Gammaproteobacteria</taxon>
        <taxon>Thiotrichales</taxon>
        <taxon>Francisellaceae</taxon>
        <taxon>Allofrancisella</taxon>
    </lineage>
</organism>
<dbReference type="HOGENOM" id="CLU_1872400_0_0_6"/>
<dbReference type="KEGG" id="fgu:SD28_05705"/>
<protein>
    <submittedName>
        <fullName evidence="1">Uncharacterized protein</fullName>
    </submittedName>
</protein>
<keyword evidence="2" id="KW-1185">Reference proteome</keyword>
<reference evidence="1 2" key="1">
    <citation type="submission" date="2014-12" db="EMBL/GenBank/DDBJ databases">
        <title>Complete genome sequence of Francisella guanzhouensis strain 08HL01032 isolated from air-conditioning system in China.</title>
        <authorList>
            <person name="Svensson D."/>
            <person name="Ohrman C."/>
            <person name="Backman S."/>
            <person name="Karlsson E."/>
            <person name="Nilsson E."/>
            <person name="Bystrom M."/>
            <person name="Larkeryd A."/>
            <person name="Stenberg P."/>
            <person name="Scholtz H.C."/>
            <person name="Forsman M."/>
            <person name="Sjodin A."/>
        </authorList>
    </citation>
    <scope>NUCLEOTIDE SEQUENCE [LARGE SCALE GENOMIC DNA]</scope>
    <source>
        <strain evidence="1 2">08HL01032</strain>
    </source>
</reference>
<sequence length="136" mass="16198">MLRRIFYVAEIKRSQLFKSTQTSTGKLILKLLNKPMFSDLKIFIQTMMSINSNSFDQDILKIIALHYEYFWLNKSQSKLLMDQLNPEFAYRQNENTFNNPADQFWQNYEKTIKTFFETAYSLKADSSCLNFSPFLK</sequence>
<evidence type="ECO:0000313" key="2">
    <source>
        <dbReference type="Proteomes" id="UP000031104"/>
    </source>
</evidence>
<dbReference type="AlphaFoldDB" id="A0A0A8E6F5"/>
<dbReference type="EMBL" id="CP010427">
    <property type="protein sequence ID" value="AJC49162.1"/>
    <property type="molecule type" value="Genomic_DNA"/>
</dbReference>
<dbReference type="Proteomes" id="UP000031104">
    <property type="component" value="Chromosome"/>
</dbReference>
<accession>A0A0A8E6F5</accession>
<gene>
    <name evidence="1" type="ORF">SD28_05705</name>
</gene>
<evidence type="ECO:0000313" key="1">
    <source>
        <dbReference type="EMBL" id="AJC49162.1"/>
    </source>
</evidence>
<dbReference type="RefSeq" id="WP_039124963.1">
    <property type="nucleotide sequence ID" value="NZ_CP010427.1"/>
</dbReference>